<dbReference type="EMBL" id="CP003495">
    <property type="protein sequence ID" value="AFY27752.1"/>
    <property type="molecule type" value="Genomic_DNA"/>
</dbReference>
<dbReference type="STRING" id="292564.Cyagr_0561"/>
<reference evidence="3" key="1">
    <citation type="journal article" date="2013" name="Proc. Natl. Acad. Sci. U.S.A.">
        <title>Improving the coverage of the cyanobacterial phylum using diversity-driven genome sequencing.</title>
        <authorList>
            <person name="Shih P.M."/>
            <person name="Wu D."/>
            <person name="Latifi A."/>
            <person name="Axen S.D."/>
            <person name="Fewer D.P."/>
            <person name="Talla E."/>
            <person name="Calteau A."/>
            <person name="Cai F."/>
            <person name="Tandeau de Marsac N."/>
            <person name="Rippka R."/>
            <person name="Herdman M."/>
            <person name="Sivonen K."/>
            <person name="Coursin T."/>
            <person name="Laurent T."/>
            <person name="Goodwin L."/>
            <person name="Nolan M."/>
            <person name="Davenport K.W."/>
            <person name="Han C.S."/>
            <person name="Rubin E.M."/>
            <person name="Eisen J.A."/>
            <person name="Woyke T."/>
            <person name="Gugger M."/>
            <person name="Kerfeld C.A."/>
        </authorList>
    </citation>
    <scope>NUCLEOTIDE SEQUENCE [LARGE SCALE GENOMIC DNA]</scope>
    <source>
        <strain evidence="3">ATCC 27147 / PCC 6307</strain>
    </source>
</reference>
<dbReference type="PATRIC" id="fig|292564.3.peg.516"/>
<dbReference type="InterPro" id="IPR051468">
    <property type="entry name" value="Fungal_SecMetab_SDRs"/>
</dbReference>
<evidence type="ECO:0000313" key="3">
    <source>
        <dbReference type="Proteomes" id="UP000010388"/>
    </source>
</evidence>
<dbReference type="HOGENOM" id="CLU_010194_9_7_3"/>
<protein>
    <recommendedName>
        <fullName evidence="1">Ketoreductase domain-containing protein</fullName>
    </recommendedName>
</protein>
<evidence type="ECO:0000313" key="2">
    <source>
        <dbReference type="EMBL" id="AFY27752.1"/>
    </source>
</evidence>
<proteinExistence type="predicted"/>
<dbReference type="GO" id="GO:0005737">
    <property type="term" value="C:cytoplasm"/>
    <property type="evidence" value="ECO:0007669"/>
    <property type="project" value="TreeGrafter"/>
</dbReference>
<dbReference type="PANTHER" id="PTHR43544:SF12">
    <property type="entry name" value="NAD(P)-BINDING ROSSMANN-FOLD SUPERFAMILY PROTEIN"/>
    <property type="match status" value="1"/>
</dbReference>
<organism evidence="2 3">
    <name type="scientific">Cyanobium gracile (strain ATCC 27147 / PCC 6307)</name>
    <dbReference type="NCBI Taxonomy" id="292564"/>
    <lineage>
        <taxon>Bacteria</taxon>
        <taxon>Bacillati</taxon>
        <taxon>Cyanobacteriota</taxon>
        <taxon>Cyanophyceae</taxon>
        <taxon>Synechococcales</taxon>
        <taxon>Prochlorococcaceae</taxon>
        <taxon>Cyanobium</taxon>
    </lineage>
</organism>
<sequence length="254" mass="26750">MALPSCAIPLPAMTTATHPCWHDWEGQALIVGPGGIGRALAAELARRAPGLQIRSAGRRGADIPLDLADDPSLAALAARAPGELAPLRVVINTAGLLHDGPLQPEKRLSQVNRQALERSFAVNAFGPLLLAQAIEAALPRDRPVHFASLSARVGSIGDNRLGGWYAYRAAKAAQNQLLRTLAIEWQRRLPQACVTLLHPGTTATPLSAPFGRSVPPTALFSPERAAGHLLDVLEGQTPAGSGAFLAWDGSPVPW</sequence>
<accession>K9P2X7</accession>
<dbReference type="Pfam" id="PF00106">
    <property type="entry name" value="adh_short"/>
    <property type="match status" value="1"/>
</dbReference>
<dbReference type="SMART" id="SM00822">
    <property type="entry name" value="PKS_KR"/>
    <property type="match status" value="1"/>
</dbReference>
<dbReference type="InterPro" id="IPR057326">
    <property type="entry name" value="KR_dom"/>
</dbReference>
<dbReference type="InterPro" id="IPR036291">
    <property type="entry name" value="NAD(P)-bd_dom_sf"/>
</dbReference>
<dbReference type="eggNOG" id="COG1028">
    <property type="taxonomic scope" value="Bacteria"/>
</dbReference>
<evidence type="ECO:0000259" key="1">
    <source>
        <dbReference type="SMART" id="SM00822"/>
    </source>
</evidence>
<name>K9P2X7_CYAGP</name>
<dbReference type="GO" id="GO:0016491">
    <property type="term" value="F:oxidoreductase activity"/>
    <property type="evidence" value="ECO:0007669"/>
    <property type="project" value="TreeGrafter"/>
</dbReference>
<dbReference type="SUPFAM" id="SSF51735">
    <property type="entry name" value="NAD(P)-binding Rossmann-fold domains"/>
    <property type="match status" value="1"/>
</dbReference>
<dbReference type="PANTHER" id="PTHR43544">
    <property type="entry name" value="SHORT-CHAIN DEHYDROGENASE/REDUCTASE"/>
    <property type="match status" value="1"/>
</dbReference>
<dbReference type="InterPro" id="IPR002347">
    <property type="entry name" value="SDR_fam"/>
</dbReference>
<feature type="domain" description="Ketoreductase" evidence="1">
    <location>
        <begin position="26"/>
        <end position="202"/>
    </location>
</feature>
<dbReference type="Proteomes" id="UP000010388">
    <property type="component" value="Chromosome"/>
</dbReference>
<dbReference type="KEGG" id="cgc:Cyagr_0561"/>
<gene>
    <name evidence="2" type="ordered locus">Cyagr_0561</name>
</gene>
<dbReference type="PRINTS" id="PR00081">
    <property type="entry name" value="GDHRDH"/>
</dbReference>
<dbReference type="RefSeq" id="WP_015108206.1">
    <property type="nucleotide sequence ID" value="NC_019675.1"/>
</dbReference>
<dbReference type="Gene3D" id="3.40.50.720">
    <property type="entry name" value="NAD(P)-binding Rossmann-like Domain"/>
    <property type="match status" value="1"/>
</dbReference>
<dbReference type="AlphaFoldDB" id="K9P2X7"/>
<dbReference type="OrthoDB" id="9785826at2"/>